<dbReference type="STRING" id="867345.SAMN05421693_11021"/>
<dbReference type="AlphaFoldDB" id="A0A1H9BQI0"/>
<dbReference type="EMBL" id="FOFO01000010">
    <property type="protein sequence ID" value="SEP90638.1"/>
    <property type="molecule type" value="Genomic_DNA"/>
</dbReference>
<gene>
    <name evidence="1" type="ORF">SAMN05421693_11021</name>
</gene>
<name>A0A1H9BQI0_9GAMM</name>
<sequence length="190" mass="22197">MIVQQTIRYPSPVLRRRGFSRKAMMDTDKDALKIPKKLIPVKIWVHPDGLVMGEVGEIFVHLQSYHQQGEEEPVEVMNNTDAFLAMRSRTSGELRFYNKHAVVRLEHEVSPNWEEPEFITRLGARLYLMDGSLLQGTIREILPPESSRLYDYINIFENRFIRLFLSDQVVTLVNKAYIVRAAEWRQLPPT</sequence>
<accession>A0A1H9BQI0</accession>
<evidence type="ECO:0000313" key="2">
    <source>
        <dbReference type="Proteomes" id="UP000199496"/>
    </source>
</evidence>
<proteinExistence type="predicted"/>
<organism evidence="1 2">
    <name type="scientific">Ectothiorhodospira magna</name>
    <dbReference type="NCBI Taxonomy" id="867345"/>
    <lineage>
        <taxon>Bacteria</taxon>
        <taxon>Pseudomonadati</taxon>
        <taxon>Pseudomonadota</taxon>
        <taxon>Gammaproteobacteria</taxon>
        <taxon>Chromatiales</taxon>
        <taxon>Ectothiorhodospiraceae</taxon>
        <taxon>Ectothiorhodospira</taxon>
    </lineage>
</organism>
<keyword evidence="2" id="KW-1185">Reference proteome</keyword>
<protein>
    <submittedName>
        <fullName evidence="1">Uncharacterized protein</fullName>
    </submittedName>
</protein>
<reference evidence="1 2" key="1">
    <citation type="submission" date="2016-10" db="EMBL/GenBank/DDBJ databases">
        <authorList>
            <person name="de Groot N.N."/>
        </authorList>
    </citation>
    <scope>NUCLEOTIDE SEQUENCE [LARGE SCALE GENOMIC DNA]</scope>
    <source>
        <strain evidence="1 2">B7-7</strain>
    </source>
</reference>
<dbReference type="Proteomes" id="UP000199496">
    <property type="component" value="Unassembled WGS sequence"/>
</dbReference>
<dbReference type="RefSeq" id="WP_238375871.1">
    <property type="nucleotide sequence ID" value="NZ_FOFO01000010.1"/>
</dbReference>
<evidence type="ECO:0000313" key="1">
    <source>
        <dbReference type="EMBL" id="SEP90638.1"/>
    </source>
</evidence>